<dbReference type="PANTHER" id="PTHR43433:SF3">
    <property type="entry name" value="NON-HEME CHLOROPEROXIDASE"/>
    <property type="match status" value="1"/>
</dbReference>
<feature type="domain" description="AB hydrolase-1" evidence="1">
    <location>
        <begin position="31"/>
        <end position="217"/>
    </location>
</feature>
<comment type="caution">
    <text evidence="2">The sequence shown here is derived from an EMBL/GenBank/DDBJ whole genome shotgun (WGS) entry which is preliminary data.</text>
</comment>
<dbReference type="GO" id="GO:0003824">
    <property type="term" value="F:catalytic activity"/>
    <property type="evidence" value="ECO:0007669"/>
    <property type="project" value="UniProtKB-ARBA"/>
</dbReference>
<dbReference type="InterPro" id="IPR029058">
    <property type="entry name" value="AB_hydrolase_fold"/>
</dbReference>
<proteinExistence type="predicted"/>
<keyword evidence="3" id="KW-1185">Reference proteome</keyword>
<accession>A0A840QCC8</accession>
<dbReference type="InterPro" id="IPR050471">
    <property type="entry name" value="AB_hydrolase"/>
</dbReference>
<name>A0A840QCC8_9PSEU</name>
<sequence>MRSVTLAAADGTRLRGLLYPGPGLPADLGFVVGHGFTNHVRKPSVRRVLERLSSRAPVLAVDFRGHGRSGGRTTVGPAETLDIAAAVERLRTLGCNKVVTVGFSLGGSVVLRHAALSTPPDAVIAVSSPARWWVRDTPAMRRVHWLLEQPHGRWGARLLGVRLGAPWPDVPVSPIELVPRIPVPLLIVHGDEDHYFPVADAVALSEAGGGELWLEAGMRHAESATSPELVDRIAGWAADTVVSPDRGGR</sequence>
<dbReference type="Proteomes" id="UP000584374">
    <property type="component" value="Unassembled WGS sequence"/>
</dbReference>
<dbReference type="PANTHER" id="PTHR43433">
    <property type="entry name" value="HYDROLASE, ALPHA/BETA FOLD FAMILY PROTEIN"/>
    <property type="match status" value="1"/>
</dbReference>
<protein>
    <submittedName>
        <fullName evidence="2">Pimeloyl-ACP methyl ester carboxylesterase</fullName>
    </submittedName>
</protein>
<dbReference type="Gene3D" id="3.40.50.1820">
    <property type="entry name" value="alpha/beta hydrolase"/>
    <property type="match status" value="1"/>
</dbReference>
<evidence type="ECO:0000313" key="3">
    <source>
        <dbReference type="Proteomes" id="UP000584374"/>
    </source>
</evidence>
<dbReference type="RefSeq" id="WP_184726043.1">
    <property type="nucleotide sequence ID" value="NZ_JACHIW010000001.1"/>
</dbReference>
<dbReference type="EMBL" id="JACHIW010000001">
    <property type="protein sequence ID" value="MBB5154543.1"/>
    <property type="molecule type" value="Genomic_DNA"/>
</dbReference>
<dbReference type="SUPFAM" id="SSF53474">
    <property type="entry name" value="alpha/beta-Hydrolases"/>
    <property type="match status" value="1"/>
</dbReference>
<evidence type="ECO:0000313" key="2">
    <source>
        <dbReference type="EMBL" id="MBB5154543.1"/>
    </source>
</evidence>
<dbReference type="Pfam" id="PF12697">
    <property type="entry name" value="Abhydrolase_6"/>
    <property type="match status" value="1"/>
</dbReference>
<organism evidence="2 3">
    <name type="scientific">Saccharopolyspora phatthalungensis</name>
    <dbReference type="NCBI Taxonomy" id="664693"/>
    <lineage>
        <taxon>Bacteria</taxon>
        <taxon>Bacillati</taxon>
        <taxon>Actinomycetota</taxon>
        <taxon>Actinomycetes</taxon>
        <taxon>Pseudonocardiales</taxon>
        <taxon>Pseudonocardiaceae</taxon>
        <taxon>Saccharopolyspora</taxon>
    </lineage>
</organism>
<gene>
    <name evidence="2" type="ORF">BJ970_002077</name>
</gene>
<reference evidence="2 3" key="1">
    <citation type="submission" date="2020-08" db="EMBL/GenBank/DDBJ databases">
        <title>Sequencing the genomes of 1000 actinobacteria strains.</title>
        <authorList>
            <person name="Klenk H.-P."/>
        </authorList>
    </citation>
    <scope>NUCLEOTIDE SEQUENCE [LARGE SCALE GENOMIC DNA]</scope>
    <source>
        <strain evidence="2 3">DSM 45584</strain>
    </source>
</reference>
<dbReference type="AlphaFoldDB" id="A0A840QCC8"/>
<dbReference type="InterPro" id="IPR000073">
    <property type="entry name" value="AB_hydrolase_1"/>
</dbReference>
<evidence type="ECO:0000259" key="1">
    <source>
        <dbReference type="Pfam" id="PF12697"/>
    </source>
</evidence>